<protein>
    <submittedName>
        <fullName evidence="1">Uncharacterized protein</fullName>
    </submittedName>
</protein>
<keyword evidence="2" id="KW-1185">Reference proteome</keyword>
<name>A0ACC0JUU2_CHOFU</name>
<organism evidence="1 2">
    <name type="scientific">Choristoneura fumiferana</name>
    <name type="common">Spruce budworm moth</name>
    <name type="synonym">Archips fumiferana</name>
    <dbReference type="NCBI Taxonomy" id="7141"/>
    <lineage>
        <taxon>Eukaryota</taxon>
        <taxon>Metazoa</taxon>
        <taxon>Ecdysozoa</taxon>
        <taxon>Arthropoda</taxon>
        <taxon>Hexapoda</taxon>
        <taxon>Insecta</taxon>
        <taxon>Pterygota</taxon>
        <taxon>Neoptera</taxon>
        <taxon>Endopterygota</taxon>
        <taxon>Lepidoptera</taxon>
        <taxon>Glossata</taxon>
        <taxon>Ditrysia</taxon>
        <taxon>Tortricoidea</taxon>
        <taxon>Tortricidae</taxon>
        <taxon>Tortricinae</taxon>
        <taxon>Choristoneura</taxon>
    </lineage>
</organism>
<accession>A0ACC0JUU2</accession>
<proteinExistence type="predicted"/>
<evidence type="ECO:0000313" key="2">
    <source>
        <dbReference type="Proteomes" id="UP001064048"/>
    </source>
</evidence>
<sequence length="101" mass="11481">MFASLKSKIKEETGSDISKLTSSWRTGAFLGRITLRDDSSISPQLESYLSDRTGGKVDQAALQHQYTSQLEAKIKERDVFWEQKIEELKLSLASVQGLYFY</sequence>
<comment type="caution">
    <text evidence="1">The sequence shown here is derived from an EMBL/GenBank/DDBJ whole genome shotgun (WGS) entry which is preliminary data.</text>
</comment>
<reference evidence="1 2" key="1">
    <citation type="journal article" date="2022" name="Genome Biol. Evol.">
        <title>The Spruce Budworm Genome: Reconstructing the Evolutionary History of Antifreeze Proteins.</title>
        <authorList>
            <person name="Beliveau C."/>
            <person name="Gagne P."/>
            <person name="Picq S."/>
            <person name="Vernygora O."/>
            <person name="Keeling C.I."/>
            <person name="Pinkney K."/>
            <person name="Doucet D."/>
            <person name="Wen F."/>
            <person name="Johnston J.S."/>
            <person name="Maaroufi H."/>
            <person name="Boyle B."/>
            <person name="Laroche J."/>
            <person name="Dewar K."/>
            <person name="Juretic N."/>
            <person name="Blackburn G."/>
            <person name="Nisole A."/>
            <person name="Brunet B."/>
            <person name="Brandao M."/>
            <person name="Lumley L."/>
            <person name="Duan J."/>
            <person name="Quan G."/>
            <person name="Lucarotti C.J."/>
            <person name="Roe A.D."/>
            <person name="Sperling F.A.H."/>
            <person name="Levesque R.C."/>
            <person name="Cusson M."/>
        </authorList>
    </citation>
    <scope>NUCLEOTIDE SEQUENCE [LARGE SCALE GENOMIC DNA]</scope>
    <source>
        <strain evidence="1">Glfc:IPQL:Cfum</strain>
    </source>
</reference>
<dbReference type="EMBL" id="CM046103">
    <property type="protein sequence ID" value="KAI8427658.1"/>
    <property type="molecule type" value="Genomic_DNA"/>
</dbReference>
<dbReference type="Proteomes" id="UP001064048">
    <property type="component" value="Chromosome 3"/>
</dbReference>
<evidence type="ECO:0000313" key="1">
    <source>
        <dbReference type="EMBL" id="KAI8427658.1"/>
    </source>
</evidence>
<gene>
    <name evidence="1" type="ORF">MSG28_002129</name>
</gene>